<dbReference type="Proteomes" id="UP000789366">
    <property type="component" value="Unassembled WGS sequence"/>
</dbReference>
<proteinExistence type="predicted"/>
<organism evidence="1 2">
    <name type="scientific">Cetraspora pellucida</name>
    <dbReference type="NCBI Taxonomy" id="1433469"/>
    <lineage>
        <taxon>Eukaryota</taxon>
        <taxon>Fungi</taxon>
        <taxon>Fungi incertae sedis</taxon>
        <taxon>Mucoromycota</taxon>
        <taxon>Glomeromycotina</taxon>
        <taxon>Glomeromycetes</taxon>
        <taxon>Diversisporales</taxon>
        <taxon>Gigasporaceae</taxon>
        <taxon>Cetraspora</taxon>
    </lineage>
</organism>
<dbReference type="EMBL" id="CAJVPW010002114">
    <property type="protein sequence ID" value="CAG8499502.1"/>
    <property type="molecule type" value="Genomic_DNA"/>
</dbReference>
<evidence type="ECO:0000313" key="1">
    <source>
        <dbReference type="EMBL" id="CAG8499502.1"/>
    </source>
</evidence>
<evidence type="ECO:0000313" key="2">
    <source>
        <dbReference type="Proteomes" id="UP000789366"/>
    </source>
</evidence>
<gene>
    <name evidence="1" type="ORF">SPELUC_LOCUS2945</name>
</gene>
<comment type="caution">
    <text evidence="1">The sequence shown here is derived from an EMBL/GenBank/DDBJ whole genome shotgun (WGS) entry which is preliminary data.</text>
</comment>
<protein>
    <submittedName>
        <fullName evidence="1">3642_t:CDS:1</fullName>
    </submittedName>
</protein>
<name>A0ACA9KY90_9GLOM</name>
<sequence>MGNGLGKPLSESKCQIVVFLASIRKTSLVFGIEPKQFRDWRSKKNELMLTRPHIHRLNTGPRPKYPELEVELNNWIRALRAKLKVVTRNMVQVKAKTLARTQRFYNKWINEEVKKLTPTGRIQKPAYNVIAQWVQRAWDDIDPTLIRRAFKCCGISNNRNGSEDRQIFDYNFLKANSSTSYIFGEEENYENSNESVENHEGSSESVENHEGSSESDRNYERSNESIRSCDNDKNPDQSPENELILDFGDENFDEHYNDLEVENYSNSWL</sequence>
<accession>A0ACA9KY90</accession>
<keyword evidence="2" id="KW-1185">Reference proteome</keyword>
<reference evidence="1" key="1">
    <citation type="submission" date="2021-06" db="EMBL/GenBank/DDBJ databases">
        <authorList>
            <person name="Kallberg Y."/>
            <person name="Tangrot J."/>
            <person name="Rosling A."/>
        </authorList>
    </citation>
    <scope>NUCLEOTIDE SEQUENCE</scope>
    <source>
        <strain evidence="1">28 12/20/2015</strain>
    </source>
</reference>